<feature type="chain" id="PRO_5043518096" evidence="3">
    <location>
        <begin position="28"/>
        <end position="374"/>
    </location>
</feature>
<evidence type="ECO:0000313" key="4">
    <source>
        <dbReference type="EMBL" id="KAG5271426.1"/>
    </source>
</evidence>
<comment type="caution">
    <text evidence="4">The sequence shown here is derived from an EMBL/GenBank/DDBJ whole genome shotgun (WGS) entry which is preliminary data.</text>
</comment>
<feature type="region of interest" description="Disordered" evidence="1">
    <location>
        <begin position="64"/>
        <end position="88"/>
    </location>
</feature>
<keyword evidence="3" id="KW-0732">Signal</keyword>
<feature type="region of interest" description="Disordered" evidence="1">
    <location>
        <begin position="228"/>
        <end position="256"/>
    </location>
</feature>
<dbReference type="AlphaFoldDB" id="A0AAV6GC46"/>
<sequence>MVSSVQFSKGVLVFLICQVWFPSFASSQVTTAANSSNSPTMTMATSSVSMTTDLTTITTNVTTSTMASSSSSGSASTSSSTTPMSSATTAVTTGASVTSSAAMSASTYMASTSIASTMTTDNTSMNSTSGPDNSTMEWSSNSTISCRSFSCDSNCYSMFMNMSSSPCPSNYNYCELRKLNESMYSVGCVDSCDLDSTGCANDSQISCVKECCNMTDCLNTTLQDMERTTGSTVAPTTKPAMTSMEPTSKPVTPQPNNGKKCKELTCTGADCYKNTDAPKKWCYGQDKYCELKKKTEGSAIKWMAGCTNNCTKETACTSSAQSCHQECCEASAMGDCLKLDGTMVMPSDANRAIFSPLILLVTTMMAWVVIGDQL</sequence>
<feature type="transmembrane region" description="Helical" evidence="2">
    <location>
        <begin position="352"/>
        <end position="370"/>
    </location>
</feature>
<name>A0AAV6GC46_9TELE</name>
<evidence type="ECO:0000313" key="5">
    <source>
        <dbReference type="Proteomes" id="UP000823561"/>
    </source>
</evidence>
<evidence type="ECO:0000256" key="2">
    <source>
        <dbReference type="SAM" id="Phobius"/>
    </source>
</evidence>
<gene>
    <name evidence="4" type="ORF">AALO_G00179620</name>
</gene>
<evidence type="ECO:0000256" key="1">
    <source>
        <dbReference type="SAM" id="MobiDB-lite"/>
    </source>
</evidence>
<feature type="signal peptide" evidence="3">
    <location>
        <begin position="1"/>
        <end position="27"/>
    </location>
</feature>
<keyword evidence="2" id="KW-1133">Transmembrane helix</keyword>
<keyword evidence="2" id="KW-0472">Membrane</keyword>
<organism evidence="4 5">
    <name type="scientific">Alosa alosa</name>
    <name type="common">allis shad</name>
    <dbReference type="NCBI Taxonomy" id="278164"/>
    <lineage>
        <taxon>Eukaryota</taxon>
        <taxon>Metazoa</taxon>
        <taxon>Chordata</taxon>
        <taxon>Craniata</taxon>
        <taxon>Vertebrata</taxon>
        <taxon>Euteleostomi</taxon>
        <taxon>Actinopterygii</taxon>
        <taxon>Neopterygii</taxon>
        <taxon>Teleostei</taxon>
        <taxon>Clupei</taxon>
        <taxon>Clupeiformes</taxon>
        <taxon>Clupeoidei</taxon>
        <taxon>Clupeidae</taxon>
        <taxon>Alosa</taxon>
    </lineage>
</organism>
<reference evidence="4" key="1">
    <citation type="submission" date="2020-10" db="EMBL/GenBank/DDBJ databases">
        <title>Chromosome-scale genome assembly of the Allis shad, Alosa alosa.</title>
        <authorList>
            <person name="Margot Z."/>
            <person name="Christophe K."/>
            <person name="Cabau C."/>
            <person name="Louis A."/>
            <person name="Berthelot C."/>
            <person name="Parey E."/>
            <person name="Roest Crollius H."/>
            <person name="Montfort J."/>
            <person name="Robinson-Rechavi M."/>
            <person name="Bucao C."/>
            <person name="Bouchez O."/>
            <person name="Gislard M."/>
            <person name="Lluch J."/>
            <person name="Milhes M."/>
            <person name="Lampietro C."/>
            <person name="Lopez Roques C."/>
            <person name="Donnadieu C."/>
            <person name="Braasch I."/>
            <person name="Desvignes T."/>
            <person name="Postlethwait J."/>
            <person name="Bobe J."/>
            <person name="Guiguen Y."/>
        </authorList>
    </citation>
    <scope>NUCLEOTIDE SEQUENCE</scope>
    <source>
        <strain evidence="4">M-15738</strain>
        <tissue evidence="4">Blood</tissue>
    </source>
</reference>
<proteinExistence type="predicted"/>
<dbReference type="Proteomes" id="UP000823561">
    <property type="component" value="Chromosome 13"/>
</dbReference>
<dbReference type="EMBL" id="JADWDJ010000013">
    <property type="protein sequence ID" value="KAG5271426.1"/>
    <property type="molecule type" value="Genomic_DNA"/>
</dbReference>
<keyword evidence="5" id="KW-1185">Reference proteome</keyword>
<evidence type="ECO:0000256" key="3">
    <source>
        <dbReference type="SAM" id="SignalP"/>
    </source>
</evidence>
<protein>
    <submittedName>
        <fullName evidence="4">Uncharacterized protein</fullName>
    </submittedName>
</protein>
<keyword evidence="2" id="KW-0812">Transmembrane</keyword>
<accession>A0AAV6GC46</accession>
<feature type="compositionally biased region" description="Polar residues" evidence="1">
    <location>
        <begin position="244"/>
        <end position="256"/>
    </location>
</feature>